<evidence type="ECO:0000313" key="5">
    <source>
        <dbReference type="Proteomes" id="UP000078116"/>
    </source>
</evidence>
<organism evidence="2 5">
    <name type="scientific">Paraburkholderia ginsengiterrae</name>
    <dbReference type="NCBI Taxonomy" id="1462993"/>
    <lineage>
        <taxon>Bacteria</taxon>
        <taxon>Pseudomonadati</taxon>
        <taxon>Pseudomonadota</taxon>
        <taxon>Betaproteobacteria</taxon>
        <taxon>Burkholderiales</taxon>
        <taxon>Burkholderiaceae</taxon>
        <taxon>Paraburkholderia</taxon>
    </lineage>
</organism>
<dbReference type="OrthoDB" id="108476at2"/>
<dbReference type="AlphaFoldDB" id="A0A1A9MYF3"/>
<reference evidence="4 5" key="1">
    <citation type="submission" date="2016-04" db="EMBL/GenBank/DDBJ databases">
        <title>Reclassification of Paraburkholderia panaciterrae (Farh et al. 2015) Dobritsa &amp; Samadpour 2016 as a later homotypic synonym of Paraburkholderia ginsengiterrae (Farh et al. 2015) Dobritsa &amp; Samadpour 2016.</title>
        <authorList>
            <person name="Dobritsa A.P."/>
            <person name="Kutumbaka K."/>
            <person name="Samadpour M."/>
        </authorList>
    </citation>
    <scope>NUCLEOTIDE SEQUENCE [LARGE SCALE GENOMIC DNA]</scope>
    <source>
        <strain evidence="2 5">DCY85</strain>
        <strain evidence="3 4">DCY85-1</strain>
    </source>
</reference>
<feature type="domain" description="Methyltransferase type 11" evidence="1">
    <location>
        <begin position="26"/>
        <end position="122"/>
    </location>
</feature>
<proteinExistence type="predicted"/>
<dbReference type="EMBL" id="LXKA01000365">
    <property type="protein sequence ID" value="OAJ52894.1"/>
    <property type="molecule type" value="Genomic_DNA"/>
</dbReference>
<evidence type="ECO:0000313" key="4">
    <source>
        <dbReference type="Proteomes" id="UP000077961"/>
    </source>
</evidence>
<name>A0A1A9MYF3_9BURK</name>
<dbReference type="CDD" id="cd02440">
    <property type="entry name" value="AdoMet_MTases"/>
    <property type="match status" value="1"/>
</dbReference>
<dbReference type="Gene3D" id="3.40.50.150">
    <property type="entry name" value="Vaccinia Virus protein VP39"/>
    <property type="match status" value="1"/>
</dbReference>
<evidence type="ECO:0000313" key="3">
    <source>
        <dbReference type="EMBL" id="OAJ54226.1"/>
    </source>
</evidence>
<dbReference type="STRING" id="1462993.A6V36_36375"/>
<keyword evidence="4" id="KW-1185">Reference proteome</keyword>
<dbReference type="Proteomes" id="UP000078116">
    <property type="component" value="Unassembled WGS sequence"/>
</dbReference>
<evidence type="ECO:0000313" key="2">
    <source>
        <dbReference type="EMBL" id="OAJ52894.1"/>
    </source>
</evidence>
<dbReference type="EMBL" id="LXJZ01000205">
    <property type="protein sequence ID" value="OAJ54226.1"/>
    <property type="molecule type" value="Genomic_DNA"/>
</dbReference>
<dbReference type="GO" id="GO:0008757">
    <property type="term" value="F:S-adenosylmethionine-dependent methyltransferase activity"/>
    <property type="evidence" value="ECO:0007669"/>
    <property type="project" value="InterPro"/>
</dbReference>
<protein>
    <recommendedName>
        <fullName evidence="1">Methyltransferase type 11 domain-containing protein</fullName>
    </recommendedName>
</protein>
<dbReference type="Proteomes" id="UP000077961">
    <property type="component" value="Unassembled WGS sequence"/>
</dbReference>
<accession>A0A1A9MYF3</accession>
<gene>
    <name evidence="3" type="ORF">A6V36_36375</name>
    <name evidence="2" type="ORF">A6V37_36105</name>
</gene>
<dbReference type="InterPro" id="IPR013216">
    <property type="entry name" value="Methyltransf_11"/>
</dbReference>
<dbReference type="SUPFAM" id="SSF53335">
    <property type="entry name" value="S-adenosyl-L-methionine-dependent methyltransferases"/>
    <property type="match status" value="1"/>
</dbReference>
<dbReference type="InterPro" id="IPR029063">
    <property type="entry name" value="SAM-dependent_MTases_sf"/>
</dbReference>
<dbReference type="Pfam" id="PF08241">
    <property type="entry name" value="Methyltransf_11"/>
    <property type="match status" value="1"/>
</dbReference>
<comment type="caution">
    <text evidence="2">The sequence shown here is derived from an EMBL/GenBank/DDBJ whole genome shotgun (WGS) entry which is preliminary data.</text>
</comment>
<sequence>MSVFSNKSFLTNQGPARASIVDGSHLDLGCGTRPHNPYGKSTVYGVDIRPLSVTGTVEIRCANLAVEQIPFDSNMFDSVSAFDFLEHIPRILSSADGKSTINPFVMLMNEVWRVLKPGGRFYALTPCYPSRAAFQDPTHVNILTDTTHDYFTGAEPLGRMYGFTGSFRVVKAEWTIPELVQTSTELSFRQEMSRKRRAKRGALSYFLWDFEAQK</sequence>
<evidence type="ECO:0000259" key="1">
    <source>
        <dbReference type="Pfam" id="PF08241"/>
    </source>
</evidence>